<keyword evidence="1" id="KW-0547">Nucleotide-binding</keyword>
<dbReference type="PANTHER" id="PTHR22683:SF41">
    <property type="entry name" value="DNA TRANSLOCASE FTSK"/>
    <property type="match status" value="1"/>
</dbReference>
<feature type="region of interest" description="Disordered" evidence="3">
    <location>
        <begin position="129"/>
        <end position="192"/>
    </location>
</feature>
<dbReference type="AlphaFoldDB" id="A0A0K8PNL9"/>
<dbReference type="EMBL" id="DF968302">
    <property type="protein sequence ID" value="GAP49451.1"/>
    <property type="molecule type" value="Genomic_DNA"/>
</dbReference>
<feature type="domain" description="FtsK" evidence="4">
    <location>
        <begin position="38"/>
        <end position="97"/>
    </location>
</feature>
<evidence type="ECO:0000313" key="6">
    <source>
        <dbReference type="Proteomes" id="UP000053859"/>
    </source>
</evidence>
<dbReference type="PATRIC" id="fig|146537.3.peg.4541"/>
<reference evidence="5" key="1">
    <citation type="journal article" date="2015" name="Genome Announc.">
        <title>Draft Genome Sequence of Thiostrepton-Producing Streptomyces azureus ATCC 14921.</title>
        <authorList>
            <person name="Sakihara K."/>
            <person name="Maeda J."/>
            <person name="Tashiro K."/>
            <person name="Fujino Y."/>
            <person name="Kuhara S."/>
            <person name="Ohshima T."/>
            <person name="Ogata S."/>
            <person name="Doi K."/>
        </authorList>
    </citation>
    <scope>NUCLEOTIDE SEQUENCE [LARGE SCALE GENOMIC DNA]</scope>
    <source>
        <strain evidence="5">ATCC14921</strain>
    </source>
</reference>
<evidence type="ECO:0000256" key="1">
    <source>
        <dbReference type="ARBA" id="ARBA00022741"/>
    </source>
</evidence>
<evidence type="ECO:0000256" key="3">
    <source>
        <dbReference type="SAM" id="MobiDB-lite"/>
    </source>
</evidence>
<protein>
    <submittedName>
        <fullName evidence="5">Plasmid transfer protein</fullName>
    </submittedName>
</protein>
<evidence type="ECO:0000259" key="4">
    <source>
        <dbReference type="Pfam" id="PF01580"/>
    </source>
</evidence>
<keyword evidence="6" id="KW-1185">Reference proteome</keyword>
<dbReference type="Gene3D" id="3.40.50.300">
    <property type="entry name" value="P-loop containing nucleotide triphosphate hydrolases"/>
    <property type="match status" value="1"/>
</dbReference>
<keyword evidence="2" id="KW-0067">ATP-binding</keyword>
<gene>
    <name evidence="5" type="ORF">SAZU_4315</name>
</gene>
<dbReference type="InterPro" id="IPR050206">
    <property type="entry name" value="FtsK/SpoIIIE/SftA"/>
</dbReference>
<dbReference type="GO" id="GO:0003677">
    <property type="term" value="F:DNA binding"/>
    <property type="evidence" value="ECO:0007669"/>
    <property type="project" value="InterPro"/>
</dbReference>
<dbReference type="Pfam" id="PF01580">
    <property type="entry name" value="FtsK_SpoIIIE"/>
    <property type="match status" value="1"/>
</dbReference>
<dbReference type="GO" id="GO:0005524">
    <property type="term" value="F:ATP binding"/>
    <property type="evidence" value="ECO:0007669"/>
    <property type="project" value="UniProtKB-KW"/>
</dbReference>
<dbReference type="Proteomes" id="UP000053859">
    <property type="component" value="Unassembled WGS sequence"/>
</dbReference>
<name>A0A0K8PNL9_STRAJ</name>
<organism evidence="5 6">
    <name type="scientific">Streptomyces azureus</name>
    <dbReference type="NCBI Taxonomy" id="146537"/>
    <lineage>
        <taxon>Bacteria</taxon>
        <taxon>Bacillati</taxon>
        <taxon>Actinomycetota</taxon>
        <taxon>Actinomycetes</taxon>
        <taxon>Kitasatosporales</taxon>
        <taxon>Streptomycetaceae</taxon>
        <taxon>Streptomyces</taxon>
    </lineage>
</organism>
<dbReference type="InterPro" id="IPR027417">
    <property type="entry name" value="P-loop_NTPase"/>
</dbReference>
<dbReference type="InterPro" id="IPR002543">
    <property type="entry name" value="FtsK_dom"/>
</dbReference>
<proteinExistence type="predicted"/>
<sequence length="192" mass="21161">MLEPLRDESYRVAHTLYMLSAFTSSETHAIPDVIWGLPESERPVPLVLFVDEVAELSLVATRKDEERRDQMVTQLIRLAQLGRAAGIYLEVCGQRFGAELGKGATMLRAQLTGRVCHGVNDEASAKMALGTSRPKRSWQPVPSPPNGPDWPWQVTPPAAGRASGLRTRVDGPETAPSQQQGPCQRRNRRQGP</sequence>
<evidence type="ECO:0000256" key="2">
    <source>
        <dbReference type="ARBA" id="ARBA00022840"/>
    </source>
</evidence>
<dbReference type="PANTHER" id="PTHR22683">
    <property type="entry name" value="SPORULATION PROTEIN RELATED"/>
    <property type="match status" value="1"/>
</dbReference>
<evidence type="ECO:0000313" key="5">
    <source>
        <dbReference type="EMBL" id="GAP49451.1"/>
    </source>
</evidence>
<accession>A0A0K8PNL9</accession>